<evidence type="ECO:0000313" key="4">
    <source>
        <dbReference type="EMBL" id="VTZ49700.1"/>
    </source>
</evidence>
<dbReference type="Gene3D" id="3.60.15.10">
    <property type="entry name" value="Ribonuclease Z/Hydroxyacylglutathione hydrolase-like"/>
    <property type="match status" value="1"/>
</dbReference>
<keyword evidence="5" id="KW-1185">Reference proteome</keyword>
<evidence type="ECO:0000256" key="2">
    <source>
        <dbReference type="HAMAP-Rule" id="MF_00457"/>
    </source>
</evidence>
<dbReference type="EMBL" id="CABFMQ020000075">
    <property type="protein sequence ID" value="VTZ49700.1"/>
    <property type="molecule type" value="Genomic_DNA"/>
</dbReference>
<dbReference type="AlphaFoldDB" id="A0A8B6M5U8"/>
<dbReference type="RefSeq" id="WP_174511965.1">
    <property type="nucleotide sequence ID" value="NZ_CABFMQ020000075.1"/>
</dbReference>
<name>A0A8B6M5U8_METTU</name>
<comment type="similarity">
    <text evidence="2">Belongs to the UPF0173 family.</text>
</comment>
<comment type="caution">
    <text evidence="4">The sequence shown here is derived from an EMBL/GenBank/DDBJ whole genome shotgun (WGS) entry which is preliminary data.</text>
</comment>
<dbReference type="InterPro" id="IPR050114">
    <property type="entry name" value="UPF0173_UPF0282_UlaG_hydrolase"/>
</dbReference>
<evidence type="ECO:0000256" key="1">
    <source>
        <dbReference type="ARBA" id="ARBA00022801"/>
    </source>
</evidence>
<dbReference type="InterPro" id="IPR036866">
    <property type="entry name" value="RibonucZ/Hydroxyglut_hydro"/>
</dbReference>
<dbReference type="SMART" id="SM00849">
    <property type="entry name" value="Lactamase_B"/>
    <property type="match status" value="1"/>
</dbReference>
<dbReference type="PANTHER" id="PTHR43546">
    <property type="entry name" value="UPF0173 METAL-DEPENDENT HYDROLASE MJ1163-RELATED"/>
    <property type="match status" value="1"/>
</dbReference>
<gene>
    <name evidence="4" type="ORF">MPC4_190013</name>
</gene>
<organism evidence="4 5">
    <name type="scientific">Methylocella tundrae</name>
    <dbReference type="NCBI Taxonomy" id="227605"/>
    <lineage>
        <taxon>Bacteria</taxon>
        <taxon>Pseudomonadati</taxon>
        <taxon>Pseudomonadota</taxon>
        <taxon>Alphaproteobacteria</taxon>
        <taxon>Hyphomicrobiales</taxon>
        <taxon>Beijerinckiaceae</taxon>
        <taxon>Methylocella</taxon>
    </lineage>
</organism>
<protein>
    <recommendedName>
        <fullName evidence="2">UPF0173 metal-dependent hydrolase MPC4_190013</fullName>
    </recommendedName>
</protein>
<accession>A0A8B6M5U8</accession>
<dbReference type="SUPFAM" id="SSF56281">
    <property type="entry name" value="Metallo-hydrolase/oxidoreductase"/>
    <property type="match status" value="1"/>
</dbReference>
<keyword evidence="1 2" id="KW-0378">Hydrolase</keyword>
<dbReference type="Pfam" id="PF13483">
    <property type="entry name" value="Lactamase_B_3"/>
    <property type="match status" value="1"/>
</dbReference>
<dbReference type="NCBIfam" id="NF001911">
    <property type="entry name" value="PRK00685.1"/>
    <property type="match status" value="1"/>
</dbReference>
<sequence>MKLIWLGHSAFRIELPEAVILIDPFLSGNPKFTGTVEQASEGTTHIILTHGHDDHIGDAAAIAKATGAQVISNFEVCMFLQGQGAANINPGNTGGSIDCGAFAVSFTDALHSSGTVVNGQSIYLGNPNGVVIKPKAGPSVYHMGDTDIFLDMALIAEIHQPKIGLVPVGDRFTMSGKTAALAVRRFFAFEAVVPCHYGTFDALAQDPREFVEALKGSNVRVDALPIGGSQIY</sequence>
<dbReference type="PANTHER" id="PTHR43546:SF3">
    <property type="entry name" value="UPF0173 METAL-DEPENDENT HYDROLASE MJ1163"/>
    <property type="match status" value="1"/>
</dbReference>
<reference evidence="4 5" key="1">
    <citation type="submission" date="2019-05" db="EMBL/GenBank/DDBJ databases">
        <authorList>
            <person name="Farhan Ul Haque M."/>
        </authorList>
    </citation>
    <scope>NUCLEOTIDE SEQUENCE [LARGE SCALE GENOMIC DNA]</scope>
    <source>
        <strain evidence="4">2</strain>
    </source>
</reference>
<evidence type="ECO:0000259" key="3">
    <source>
        <dbReference type="SMART" id="SM00849"/>
    </source>
</evidence>
<dbReference type="InterPro" id="IPR022877">
    <property type="entry name" value="UPF0173"/>
</dbReference>
<evidence type="ECO:0000313" key="5">
    <source>
        <dbReference type="Proteomes" id="UP000485880"/>
    </source>
</evidence>
<dbReference type="GO" id="GO:0016787">
    <property type="term" value="F:hydrolase activity"/>
    <property type="evidence" value="ECO:0007669"/>
    <property type="project" value="UniProtKB-UniRule"/>
</dbReference>
<dbReference type="InterPro" id="IPR001279">
    <property type="entry name" value="Metallo-B-lactamas"/>
</dbReference>
<feature type="domain" description="Metallo-beta-lactamase" evidence="3">
    <location>
        <begin position="7"/>
        <end position="196"/>
    </location>
</feature>
<dbReference type="HAMAP" id="MF_00457">
    <property type="entry name" value="UPF0173"/>
    <property type="match status" value="1"/>
</dbReference>
<dbReference type="Proteomes" id="UP000485880">
    <property type="component" value="Unassembled WGS sequence"/>
</dbReference>
<proteinExistence type="inferred from homology"/>